<evidence type="ECO:0000313" key="1">
    <source>
        <dbReference type="EMBL" id="RSU15637.1"/>
    </source>
</evidence>
<evidence type="ECO:0000313" key="2">
    <source>
        <dbReference type="Proteomes" id="UP000287605"/>
    </source>
</evidence>
<dbReference type="AlphaFoldDB" id="A0A430B5R2"/>
<keyword evidence="2" id="KW-1185">Reference proteome</keyword>
<comment type="caution">
    <text evidence="1">The sequence shown here is derived from an EMBL/GenBank/DDBJ whole genome shotgun (WGS) entry which is preliminary data.</text>
</comment>
<organism evidence="1 2">
    <name type="scientific">Vagococcus elongatus</name>
    <dbReference type="NCBI Taxonomy" id="180344"/>
    <lineage>
        <taxon>Bacteria</taxon>
        <taxon>Bacillati</taxon>
        <taxon>Bacillota</taxon>
        <taxon>Bacilli</taxon>
        <taxon>Lactobacillales</taxon>
        <taxon>Enterococcaceae</taxon>
        <taxon>Vagococcus</taxon>
    </lineage>
</organism>
<accession>A0A430B5R2</accession>
<dbReference type="RefSeq" id="WP_126806243.1">
    <property type="nucleotide sequence ID" value="NZ_NGKA01000001.1"/>
</dbReference>
<reference evidence="1 2" key="1">
    <citation type="submission" date="2017-05" db="EMBL/GenBank/DDBJ databases">
        <title>Vagococcus spp. assemblies.</title>
        <authorList>
            <person name="Gulvik C.A."/>
        </authorList>
    </citation>
    <scope>NUCLEOTIDE SEQUENCE [LARGE SCALE GENOMIC DNA]</scope>
    <source>
        <strain evidence="1 2">CCUG 51432</strain>
    </source>
</reference>
<proteinExistence type="predicted"/>
<dbReference type="OrthoDB" id="2339433at2"/>
<name>A0A430B5R2_9ENTE</name>
<protein>
    <submittedName>
        <fullName evidence="1">Uncharacterized protein</fullName>
    </submittedName>
</protein>
<gene>
    <name evidence="1" type="ORF">CBF29_00755</name>
</gene>
<sequence>MDRQTFRDFANRRILQTTLEITGQTYPNMPIQFPPYCCLVFGEDEITIYKIVPLTNTKKSKKIYDVIAYRDIEEIEISPVKKLSFVIIALGTRLNLDLIISLSDGTILHFECEDMVMLPQLSSLLSMLQVPFKDPFDLVEVFEKSTSDRAAYDYLEENLEKIAEQKNIKLLRLTQMED</sequence>
<dbReference type="EMBL" id="NGKA01000001">
    <property type="protein sequence ID" value="RSU15637.1"/>
    <property type="molecule type" value="Genomic_DNA"/>
</dbReference>
<dbReference type="Proteomes" id="UP000287605">
    <property type="component" value="Unassembled WGS sequence"/>
</dbReference>